<organism evidence="1 2">
    <name type="scientific">Piscinibacter gummiphilus</name>
    <dbReference type="NCBI Taxonomy" id="946333"/>
    <lineage>
        <taxon>Bacteria</taxon>
        <taxon>Pseudomonadati</taxon>
        <taxon>Pseudomonadota</taxon>
        <taxon>Betaproteobacteria</taxon>
        <taxon>Burkholderiales</taxon>
        <taxon>Sphaerotilaceae</taxon>
        <taxon>Piscinibacter</taxon>
    </lineage>
</organism>
<dbReference type="AlphaFoldDB" id="A0A1W6L9Y9"/>
<dbReference type="RefSeq" id="WP_085751397.1">
    <property type="nucleotide sequence ID" value="NZ_BSPR01000004.1"/>
</dbReference>
<reference evidence="1 2" key="1">
    <citation type="submission" date="2016-04" db="EMBL/GenBank/DDBJ databases">
        <title>Complete genome sequence of natural rubber-degrading, novel Gram-negative bacterium, Rhizobacter gummiphilus strain NS21.</title>
        <authorList>
            <person name="Tabata M."/>
            <person name="Kasai D."/>
            <person name="Fukuda M."/>
        </authorList>
    </citation>
    <scope>NUCLEOTIDE SEQUENCE [LARGE SCALE GENOMIC DNA]</scope>
    <source>
        <strain evidence="1 2">NS21</strain>
    </source>
</reference>
<sequence>MTRSPVTIVALWLLAVARSATAAGTANVTFVNPEKFTDAGYSRETPTERDLAALQRDLERHVQKLAERDLADGETLAVEVLDVDLAGRFQPSARIDDVRIVRDIDWPRVRLRYTLSRNGVADPSVEERVSDQSFLMSINPYSSGDRLRYEKAMLDDWFRQRFGRR</sequence>
<protein>
    <submittedName>
        <fullName evidence="1">Uncharacterized protein</fullName>
    </submittedName>
</protein>
<evidence type="ECO:0000313" key="1">
    <source>
        <dbReference type="EMBL" id="ARN21111.1"/>
    </source>
</evidence>
<gene>
    <name evidence="1" type="ORF">A4W93_15090</name>
</gene>
<dbReference type="KEGG" id="rgu:A4W93_15090"/>
<dbReference type="InterPro" id="IPR021557">
    <property type="entry name" value="DUF3016"/>
</dbReference>
<keyword evidence="2" id="KW-1185">Reference proteome</keyword>
<dbReference type="OrthoDB" id="195620at2"/>
<dbReference type="Pfam" id="PF11454">
    <property type="entry name" value="DUF3016"/>
    <property type="match status" value="1"/>
</dbReference>
<dbReference type="STRING" id="946333.A4W93_15090"/>
<name>A0A1W6L9Y9_9BURK</name>
<dbReference type="EMBL" id="CP015118">
    <property type="protein sequence ID" value="ARN21111.1"/>
    <property type="molecule type" value="Genomic_DNA"/>
</dbReference>
<proteinExistence type="predicted"/>
<evidence type="ECO:0000313" key="2">
    <source>
        <dbReference type="Proteomes" id="UP000193427"/>
    </source>
</evidence>
<accession>A0A1W6L9Y9</accession>
<dbReference type="Proteomes" id="UP000193427">
    <property type="component" value="Chromosome"/>
</dbReference>